<dbReference type="PANTHER" id="PTHR45745">
    <property type="entry name" value="PHOSPHOMANNOMUTASE 45A"/>
    <property type="match status" value="1"/>
</dbReference>
<organism evidence="12 13">
    <name type="scientific">Kuenenia stuttgartiensis</name>
    <dbReference type="NCBI Taxonomy" id="174633"/>
    <lineage>
        <taxon>Bacteria</taxon>
        <taxon>Pseudomonadati</taxon>
        <taxon>Planctomycetota</taxon>
        <taxon>Candidatus Brocadiia</taxon>
        <taxon>Candidatus Brocadiales</taxon>
        <taxon>Candidatus Brocadiaceae</taxon>
        <taxon>Candidatus Kuenenia</taxon>
    </lineage>
</organism>
<dbReference type="InterPro" id="IPR005841">
    <property type="entry name" value="Alpha-D-phosphohexomutase_SF"/>
</dbReference>
<proteinExistence type="inferred from homology"/>
<dbReference type="SUPFAM" id="SSF53738">
    <property type="entry name" value="Phosphoglucomutase, first 3 domains"/>
    <property type="match status" value="3"/>
</dbReference>
<dbReference type="InterPro" id="IPR036900">
    <property type="entry name" value="A-D-PHexomutase_C_sf"/>
</dbReference>
<dbReference type="Pfam" id="PF02879">
    <property type="entry name" value="PGM_PMM_II"/>
    <property type="match status" value="1"/>
</dbReference>
<gene>
    <name evidence="12" type="primary">pgm</name>
    <name evidence="12" type="ORF">KsCSTR_48960</name>
</gene>
<sequence>MHMAHHFKNAEECWRAILSDVKGNAGLLSEIKKFAEENTAPAKIVFGTSGWRGEMGTDYTFHTVRIVTTAIIEMFKNAGAELLGALGAENFGDIKKHGIIVGHDNRFLGPEFANAVMGLLSKEGIRVYYADEATTPELSASVEMVNAAGSINLTPSHNPANYAGFKFNPADGGPAGTEITSVIERNANQLMANNKTIPAILPGDVEKIDTIKLYKDFLLRRGTLDIEKIRRFIQNEDCFICIDHVHGASRKRPASILGESNKISYLRTEDDYLFGGISPEPSARNIQPAMDMLKGRGNRFKLGVVIDPDGDRIRFTDGNRDITINHFGATALHFLHTYKNIFGVLVKSVATSNFGNAIAQKLSIPVKETAVGFKNFRPYMLQKASERAIVAYEESDGITGYNNTLEKDALFGLLIAIEMMAVTGKNISEYLCMLEEEFGAYYPERAGIEVARSLAGEPLAKKLSKLLERFKTGEEFLIGEKKKKIASVITTDGIKIVLDDNSWFLIRPSGTEPKVRFYTETRSQCEAAAMIDAVKSITKEALE</sequence>
<evidence type="ECO:0000259" key="11">
    <source>
        <dbReference type="Pfam" id="PF02880"/>
    </source>
</evidence>
<evidence type="ECO:0000256" key="1">
    <source>
        <dbReference type="ARBA" id="ARBA00001946"/>
    </source>
</evidence>
<dbReference type="Pfam" id="PF00408">
    <property type="entry name" value="PGM_PMM_IV"/>
    <property type="match status" value="1"/>
</dbReference>
<dbReference type="Proteomes" id="UP000501926">
    <property type="component" value="Chromosome"/>
</dbReference>
<feature type="domain" description="Alpha-D-phosphohexomutase C-terminal" evidence="8">
    <location>
        <begin position="483"/>
        <end position="534"/>
    </location>
</feature>
<dbReference type="Pfam" id="PF02878">
    <property type="entry name" value="PGM_PMM_I"/>
    <property type="match status" value="1"/>
</dbReference>
<dbReference type="PRINTS" id="PR00509">
    <property type="entry name" value="PGMPMM"/>
</dbReference>
<comment type="similarity">
    <text evidence="2 7">Belongs to the phosphohexose mutase family.</text>
</comment>
<keyword evidence="4 7" id="KW-0479">Metal-binding</keyword>
<dbReference type="EC" id="5.4.2.2" evidence="12"/>
<dbReference type="Gene3D" id="3.40.120.10">
    <property type="entry name" value="Alpha-D-Glucose-1,6-Bisphosphate, subunit A, domain 3"/>
    <property type="match status" value="3"/>
</dbReference>
<keyword evidence="5 7" id="KW-0460">Magnesium</keyword>
<dbReference type="InterPro" id="IPR005843">
    <property type="entry name" value="A-D-PHexomutase_C"/>
</dbReference>
<evidence type="ECO:0000313" key="12">
    <source>
        <dbReference type="EMBL" id="QII14273.1"/>
    </source>
</evidence>
<dbReference type="AlphaFoldDB" id="A0A6G7GY81"/>
<evidence type="ECO:0000259" key="9">
    <source>
        <dbReference type="Pfam" id="PF02878"/>
    </source>
</evidence>
<name>A0A6G7GY81_KUEST</name>
<dbReference type="InterPro" id="IPR005844">
    <property type="entry name" value="A-D-PHexomutase_a/b/a-I"/>
</dbReference>
<evidence type="ECO:0000256" key="6">
    <source>
        <dbReference type="ARBA" id="ARBA00023235"/>
    </source>
</evidence>
<evidence type="ECO:0000256" key="3">
    <source>
        <dbReference type="ARBA" id="ARBA00022553"/>
    </source>
</evidence>
<reference evidence="12 13" key="1">
    <citation type="submission" date="2020-02" db="EMBL/GenBank/DDBJ databases">
        <title>Newly sequenced genome of strain CSTR1 showed variability in Candidatus Kuenenia stuttgartiensis genomes.</title>
        <authorList>
            <person name="Ding C."/>
            <person name="Adrian L."/>
        </authorList>
    </citation>
    <scope>NUCLEOTIDE SEQUENCE [LARGE SCALE GENOMIC DNA]</scope>
    <source>
        <strain evidence="12 13">CSTR1</strain>
    </source>
</reference>
<feature type="domain" description="Alpha-D-phosphohexomutase alpha/beta/alpha" evidence="9">
    <location>
        <begin position="44"/>
        <end position="190"/>
    </location>
</feature>
<dbReference type="InterPro" id="IPR016055">
    <property type="entry name" value="A-D-PHexomutase_a/b/a-I/II/III"/>
</dbReference>
<dbReference type="GO" id="GO:0008973">
    <property type="term" value="F:phosphopentomutase activity"/>
    <property type="evidence" value="ECO:0007669"/>
    <property type="project" value="TreeGrafter"/>
</dbReference>
<dbReference type="SUPFAM" id="SSF55957">
    <property type="entry name" value="Phosphoglucomutase, C-terminal domain"/>
    <property type="match status" value="1"/>
</dbReference>
<evidence type="ECO:0000259" key="8">
    <source>
        <dbReference type="Pfam" id="PF00408"/>
    </source>
</evidence>
<dbReference type="InterPro" id="IPR005846">
    <property type="entry name" value="A-D-PHexomutase_a/b/a-III"/>
</dbReference>
<keyword evidence="6 12" id="KW-0413">Isomerase</keyword>
<protein>
    <submittedName>
        <fullName evidence="12">Putative phosphoglucomutase</fullName>
        <ecNumber evidence="12">5.4.2.2</ecNumber>
    </submittedName>
</protein>
<feature type="domain" description="Alpha-D-phosphohexomutase alpha/beta/alpha" evidence="10">
    <location>
        <begin position="232"/>
        <end position="318"/>
    </location>
</feature>
<evidence type="ECO:0000256" key="5">
    <source>
        <dbReference type="ARBA" id="ARBA00022842"/>
    </source>
</evidence>
<dbReference type="GO" id="GO:0005975">
    <property type="term" value="P:carbohydrate metabolic process"/>
    <property type="evidence" value="ECO:0007669"/>
    <property type="project" value="InterPro"/>
</dbReference>
<dbReference type="PANTHER" id="PTHR45745:SF1">
    <property type="entry name" value="PHOSPHOGLUCOMUTASE 2B-RELATED"/>
    <property type="match status" value="1"/>
</dbReference>
<dbReference type="GO" id="GO:0004614">
    <property type="term" value="F:phosphoglucomutase activity"/>
    <property type="evidence" value="ECO:0007669"/>
    <property type="project" value="UniProtKB-EC"/>
</dbReference>
<comment type="cofactor">
    <cofactor evidence="1">
        <name>Mg(2+)</name>
        <dbReference type="ChEBI" id="CHEBI:18420"/>
    </cofactor>
</comment>
<dbReference type="InterPro" id="IPR005845">
    <property type="entry name" value="A-D-PHexomutase_a/b/a-II"/>
</dbReference>
<evidence type="ECO:0000313" key="13">
    <source>
        <dbReference type="Proteomes" id="UP000501926"/>
    </source>
</evidence>
<dbReference type="InterPro" id="IPR016066">
    <property type="entry name" value="A-D-PHexomutase_CS"/>
</dbReference>
<dbReference type="EMBL" id="CP049055">
    <property type="protein sequence ID" value="QII14273.1"/>
    <property type="molecule type" value="Genomic_DNA"/>
</dbReference>
<dbReference type="PROSITE" id="PS00710">
    <property type="entry name" value="PGM_PMM"/>
    <property type="match status" value="1"/>
</dbReference>
<dbReference type="Pfam" id="PF02880">
    <property type="entry name" value="PGM_PMM_III"/>
    <property type="match status" value="1"/>
</dbReference>
<dbReference type="GO" id="GO:0000287">
    <property type="term" value="F:magnesium ion binding"/>
    <property type="evidence" value="ECO:0007669"/>
    <property type="project" value="InterPro"/>
</dbReference>
<evidence type="ECO:0000256" key="7">
    <source>
        <dbReference type="RuleBase" id="RU004326"/>
    </source>
</evidence>
<evidence type="ECO:0000256" key="4">
    <source>
        <dbReference type="ARBA" id="ARBA00022723"/>
    </source>
</evidence>
<accession>A0A6G7GY81</accession>
<evidence type="ECO:0000256" key="2">
    <source>
        <dbReference type="ARBA" id="ARBA00010231"/>
    </source>
</evidence>
<keyword evidence="3" id="KW-0597">Phosphoprotein</keyword>
<feature type="domain" description="Alpha-D-phosphohexomutase alpha/beta/alpha" evidence="11">
    <location>
        <begin position="328"/>
        <end position="431"/>
    </location>
</feature>
<dbReference type="Gene3D" id="3.30.310.50">
    <property type="entry name" value="Alpha-D-phosphohexomutase, C-terminal domain"/>
    <property type="match status" value="1"/>
</dbReference>
<evidence type="ECO:0000259" key="10">
    <source>
        <dbReference type="Pfam" id="PF02879"/>
    </source>
</evidence>
<dbReference type="GO" id="GO:0006166">
    <property type="term" value="P:purine ribonucleoside salvage"/>
    <property type="evidence" value="ECO:0007669"/>
    <property type="project" value="TreeGrafter"/>
</dbReference>